<dbReference type="PANTHER" id="PTHR38248">
    <property type="entry name" value="FUNK1 6"/>
    <property type="match status" value="1"/>
</dbReference>
<dbReference type="PROSITE" id="PS00109">
    <property type="entry name" value="PROTEIN_KINASE_TYR"/>
    <property type="match status" value="1"/>
</dbReference>
<dbReference type="GO" id="GO:0004672">
    <property type="term" value="F:protein kinase activity"/>
    <property type="evidence" value="ECO:0007669"/>
    <property type="project" value="InterPro"/>
</dbReference>
<feature type="region of interest" description="Disordered" evidence="1">
    <location>
        <begin position="1"/>
        <end position="23"/>
    </location>
</feature>
<feature type="region of interest" description="Disordered" evidence="1">
    <location>
        <begin position="821"/>
        <end position="857"/>
    </location>
</feature>
<organism evidence="3 4">
    <name type="scientific">Meripilus lineatus</name>
    <dbReference type="NCBI Taxonomy" id="2056292"/>
    <lineage>
        <taxon>Eukaryota</taxon>
        <taxon>Fungi</taxon>
        <taxon>Dikarya</taxon>
        <taxon>Basidiomycota</taxon>
        <taxon>Agaricomycotina</taxon>
        <taxon>Agaricomycetes</taxon>
        <taxon>Polyporales</taxon>
        <taxon>Meripilaceae</taxon>
        <taxon>Meripilus</taxon>
    </lineage>
</organism>
<accession>A0AAD5YND8</accession>
<feature type="domain" description="Fungal-type protein kinase" evidence="2">
    <location>
        <begin position="157"/>
        <end position="638"/>
    </location>
</feature>
<proteinExistence type="predicted"/>
<evidence type="ECO:0000259" key="2">
    <source>
        <dbReference type="Pfam" id="PF17667"/>
    </source>
</evidence>
<evidence type="ECO:0000313" key="3">
    <source>
        <dbReference type="EMBL" id="KAJ3491193.1"/>
    </source>
</evidence>
<dbReference type="InterPro" id="IPR008266">
    <property type="entry name" value="Tyr_kinase_AS"/>
</dbReference>
<dbReference type="PANTHER" id="PTHR38248:SF2">
    <property type="entry name" value="FUNK1 11"/>
    <property type="match status" value="1"/>
</dbReference>
<dbReference type="EMBL" id="JANAWD010000016">
    <property type="protein sequence ID" value="KAJ3491193.1"/>
    <property type="molecule type" value="Genomic_DNA"/>
</dbReference>
<sequence>MDSDSESPEPTSSRKSGTGATEADELVRDALVHKVRENIEPFLDTFFDIQPQECDAMLQKLADRSLWSLKTTSWTNLPSHPENEMSLFSPLVEIANAVAELDYAIHPRSDGAILSWIDAHNEGVDSYWSGTYDGFVDLIAELEPVTPACTSFRSRCHKSLSWNRVIIPGIIKERGISYSGVIQLQLFHCVRQMYKEQPDRRFIFGFTFEFVFLTVWYFDRTGVLGSERINVHKSPLRFIQFLLGCARMHAVDLGFDPTFLWFKDEHTHLPSYRIPPWIVKGGFDALPWIFEMPENSRETTKTTRQAKGKTIPKREGGIPAKDVPRRRKKFVTFRAIKVNRSEMIIGRATRVWLAYSLKDFLKALEPPDVTPLNASMSRVFVLKDTWHDISRVAEGCLYRKQGRLDGVATFYSSERVKVSGKVDTIRRARKDMKIVGRRVCLTKEYPPHQALPANYSHPTSSLSEDELLQWIDILRRDKTAPRGIKEVNRAHYRVLLYSFGYPITDFLSQEELLVAFNDAIKGHKRMFDAGYLHRDISSGNVLITDQPSPNRGILIDQDFTIPADSPYESSRGDPCIGTQPFVATEMINHASYIPLTDRDLYARQMTNEFGLPVSPKREVRYRAIHDLESFFWVLCWICVMWDGPSTRRSITEDDNPDGFDSTDTLFCKTDPDAGGTVKRMIIGEDSQFSRVIIEYLSPFFYSMGPLLSRLREILYNAYCNSEFESLHEAFTEAIEHRIGELKTRPDPTQYPQDVAKARRRVERLMKIPRRTRALRLEEVSLEEQSRIEESIAQTVAVILQEKETRFKEMVNLAKQRRENCRFQLPPQFRDGSSVNSERSLPGPSDEEDRDYKKARIS</sequence>
<name>A0AAD5YND8_9APHY</name>
<dbReference type="InterPro" id="IPR011009">
    <property type="entry name" value="Kinase-like_dom_sf"/>
</dbReference>
<protein>
    <recommendedName>
        <fullName evidence="2">Fungal-type protein kinase domain-containing protein</fullName>
    </recommendedName>
</protein>
<dbReference type="AlphaFoldDB" id="A0AAD5YND8"/>
<evidence type="ECO:0000256" key="1">
    <source>
        <dbReference type="SAM" id="MobiDB-lite"/>
    </source>
</evidence>
<keyword evidence="4" id="KW-1185">Reference proteome</keyword>
<dbReference type="Gene3D" id="1.10.510.10">
    <property type="entry name" value="Transferase(Phosphotransferase) domain 1"/>
    <property type="match status" value="1"/>
</dbReference>
<feature type="region of interest" description="Disordered" evidence="1">
    <location>
        <begin position="297"/>
        <end position="319"/>
    </location>
</feature>
<evidence type="ECO:0000313" key="4">
    <source>
        <dbReference type="Proteomes" id="UP001212997"/>
    </source>
</evidence>
<reference evidence="3" key="1">
    <citation type="submission" date="2022-07" db="EMBL/GenBank/DDBJ databases">
        <title>Genome Sequence of Physisporinus lineatus.</title>
        <authorList>
            <person name="Buettner E."/>
        </authorList>
    </citation>
    <scope>NUCLEOTIDE SEQUENCE</scope>
    <source>
        <strain evidence="3">VT162</strain>
    </source>
</reference>
<dbReference type="SUPFAM" id="SSF56112">
    <property type="entry name" value="Protein kinase-like (PK-like)"/>
    <property type="match status" value="1"/>
</dbReference>
<dbReference type="Pfam" id="PF17667">
    <property type="entry name" value="Pkinase_fungal"/>
    <property type="match status" value="1"/>
</dbReference>
<comment type="caution">
    <text evidence="3">The sequence shown here is derived from an EMBL/GenBank/DDBJ whole genome shotgun (WGS) entry which is preliminary data.</text>
</comment>
<dbReference type="Proteomes" id="UP001212997">
    <property type="component" value="Unassembled WGS sequence"/>
</dbReference>
<gene>
    <name evidence="3" type="ORF">NLI96_g884</name>
</gene>
<dbReference type="InterPro" id="IPR040976">
    <property type="entry name" value="Pkinase_fungal"/>
</dbReference>